<evidence type="ECO:0000313" key="2">
    <source>
        <dbReference type="EMBL" id="CUJ82442.1"/>
    </source>
</evidence>
<keyword evidence="3" id="KW-1185">Reference proteome</keyword>
<gene>
    <name evidence="2" type="ORF">PH7735_00149</name>
</gene>
<name>A0A0N7M818_9RHOB</name>
<proteinExistence type="predicted"/>
<evidence type="ECO:0000313" key="3">
    <source>
        <dbReference type="Proteomes" id="UP000051870"/>
    </source>
</evidence>
<reference evidence="3" key="1">
    <citation type="submission" date="2015-09" db="EMBL/GenBank/DDBJ databases">
        <authorList>
            <person name="Rodrigo-Torres Lidia"/>
            <person name="Arahal R.David."/>
        </authorList>
    </citation>
    <scope>NUCLEOTIDE SEQUENCE [LARGE SCALE GENOMIC DNA]</scope>
    <source>
        <strain evidence="3">CECT 7735</strain>
    </source>
</reference>
<organism evidence="2 3">
    <name type="scientific">Shimia thalassica</name>
    <dbReference type="NCBI Taxonomy" id="1715693"/>
    <lineage>
        <taxon>Bacteria</taxon>
        <taxon>Pseudomonadati</taxon>
        <taxon>Pseudomonadota</taxon>
        <taxon>Alphaproteobacteria</taxon>
        <taxon>Rhodobacterales</taxon>
        <taxon>Roseobacteraceae</taxon>
    </lineage>
</organism>
<dbReference type="InterPro" id="IPR024096">
    <property type="entry name" value="NO_sig/Golgi_transp_ligand-bd"/>
</dbReference>
<dbReference type="AlphaFoldDB" id="A0A0N7M818"/>
<dbReference type="STRING" id="1715693.PH7735_00149"/>
<dbReference type="GO" id="GO:0020037">
    <property type="term" value="F:heme binding"/>
    <property type="evidence" value="ECO:0007669"/>
    <property type="project" value="InterPro"/>
</dbReference>
<dbReference type="Proteomes" id="UP000051870">
    <property type="component" value="Unassembled WGS sequence"/>
</dbReference>
<dbReference type="InterPro" id="IPR011644">
    <property type="entry name" value="Heme_NO-bd"/>
</dbReference>
<feature type="domain" description="Heme NO-binding" evidence="1">
    <location>
        <begin position="2"/>
        <end position="161"/>
    </location>
</feature>
<dbReference type="SUPFAM" id="SSF111126">
    <property type="entry name" value="Ligand-binding domain in the NO signalling and Golgi transport"/>
    <property type="match status" value="1"/>
</dbReference>
<dbReference type="EMBL" id="CYTW01000001">
    <property type="protein sequence ID" value="CUJ82442.1"/>
    <property type="molecule type" value="Genomic_DNA"/>
</dbReference>
<evidence type="ECO:0000259" key="1">
    <source>
        <dbReference type="Pfam" id="PF07700"/>
    </source>
</evidence>
<sequence length="180" mass="20141">MKGVVFVELLSMAESAFGEATVDNVLDEADLDNGGAFTAVGNYPCDHLIKLVEGFSEKSGASPEALQQKFGFWMLDFFEKGYSDFFVGKENSFDMLEAIDTEIHVEVLKLYPEAELPSFTTERFGDSQFEMVYSSPRPLVEFCQGLIEACIERFKETATIERTAVPNQPNNTRFLITLTS</sequence>
<accession>A0A0N7M818</accession>
<protein>
    <submittedName>
        <fullName evidence="2">Heme NO binding protein</fullName>
    </submittedName>
</protein>
<dbReference type="Gene3D" id="3.90.1520.10">
    <property type="entry name" value="H-NOX domain"/>
    <property type="match status" value="1"/>
</dbReference>
<dbReference type="InterPro" id="IPR038158">
    <property type="entry name" value="H-NOX_domain_sf"/>
</dbReference>
<dbReference type="GeneID" id="83879249"/>
<dbReference type="Pfam" id="PF07700">
    <property type="entry name" value="HNOB"/>
    <property type="match status" value="1"/>
</dbReference>
<dbReference type="RefSeq" id="WP_058309432.1">
    <property type="nucleotide sequence ID" value="NZ_CYTW01000001.1"/>
</dbReference>